<dbReference type="Proteomes" id="UP000183700">
    <property type="component" value="Unassembled WGS sequence"/>
</dbReference>
<dbReference type="EMBL" id="JXKM01000004">
    <property type="protein sequence ID" value="OJG35995.1"/>
    <property type="molecule type" value="Genomic_DNA"/>
</dbReference>
<dbReference type="SMART" id="SM00871">
    <property type="entry name" value="AraC_E_bind"/>
    <property type="match status" value="1"/>
</dbReference>
<sequence length="170" mass="19391">MKRGMTMQIEKITKPAQIIVSMSTQISHEHIPNYIGTAFVDLMGYIQKNGAELAGTPFISYLNLNEQGQAKDELLALEIGFPINQEIPSTEKFQSYTLPSYQAVRTLYIGDYDDLADSYQELIDAIKHENGVFTFRSYEYFLTDASAPLEDQETMIELTYRPKRKDLLTS</sequence>
<organism evidence="2 3">
    <name type="scientific">Enterococcus devriesei</name>
    <dbReference type="NCBI Taxonomy" id="319970"/>
    <lineage>
        <taxon>Bacteria</taxon>
        <taxon>Bacillati</taxon>
        <taxon>Bacillota</taxon>
        <taxon>Bacilli</taxon>
        <taxon>Lactobacillales</taxon>
        <taxon>Enterococcaceae</taxon>
        <taxon>Enterococcus</taxon>
    </lineage>
</organism>
<dbReference type="Gene3D" id="3.20.80.10">
    <property type="entry name" value="Regulatory factor, effector binding domain"/>
    <property type="match status" value="1"/>
</dbReference>
<keyword evidence="3" id="KW-1185">Reference proteome</keyword>
<evidence type="ECO:0000313" key="2">
    <source>
        <dbReference type="EMBL" id="OJG35995.1"/>
    </source>
</evidence>
<feature type="domain" description="AraC effector-binding" evidence="1">
    <location>
        <begin position="7"/>
        <end position="161"/>
    </location>
</feature>
<dbReference type="STRING" id="319970.RV00_GL002139"/>
<name>A0A1L8SVH7_9ENTE</name>
<dbReference type="InterPro" id="IPR011256">
    <property type="entry name" value="Reg_factor_effector_dom_sf"/>
</dbReference>
<protein>
    <recommendedName>
        <fullName evidence="1">AraC effector-binding domain-containing protein</fullName>
    </recommendedName>
</protein>
<dbReference type="Pfam" id="PF06445">
    <property type="entry name" value="GyrI-like"/>
    <property type="match status" value="1"/>
</dbReference>
<dbReference type="AlphaFoldDB" id="A0A1L8SVH7"/>
<reference evidence="2 3" key="1">
    <citation type="submission" date="2014-12" db="EMBL/GenBank/DDBJ databases">
        <title>Draft genome sequences of 29 type strains of Enterococci.</title>
        <authorList>
            <person name="Zhong Z."/>
            <person name="Sun Z."/>
            <person name="Liu W."/>
            <person name="Zhang W."/>
            <person name="Zhang H."/>
        </authorList>
    </citation>
    <scope>NUCLEOTIDE SEQUENCE [LARGE SCALE GENOMIC DNA]</scope>
    <source>
        <strain evidence="2 3">DSM 22802</strain>
    </source>
</reference>
<evidence type="ECO:0000259" key="1">
    <source>
        <dbReference type="SMART" id="SM00871"/>
    </source>
</evidence>
<dbReference type="SUPFAM" id="SSF55136">
    <property type="entry name" value="Probable bacterial effector-binding domain"/>
    <property type="match status" value="1"/>
</dbReference>
<dbReference type="InterPro" id="IPR029442">
    <property type="entry name" value="GyrI-like"/>
</dbReference>
<gene>
    <name evidence="2" type="ORF">RV00_GL002139</name>
</gene>
<dbReference type="InterPro" id="IPR010499">
    <property type="entry name" value="AraC_E-bd"/>
</dbReference>
<accession>A0A1L8SVH7</accession>
<proteinExistence type="predicted"/>
<comment type="caution">
    <text evidence="2">The sequence shown here is derived from an EMBL/GenBank/DDBJ whole genome shotgun (WGS) entry which is preliminary data.</text>
</comment>
<evidence type="ECO:0000313" key="3">
    <source>
        <dbReference type="Proteomes" id="UP000183700"/>
    </source>
</evidence>